<keyword evidence="8 16" id="KW-0812">Transmembrane</keyword>
<dbReference type="NCBIfam" id="TIGR01007">
    <property type="entry name" value="eps_fam"/>
    <property type="match status" value="1"/>
</dbReference>
<dbReference type="Pfam" id="PF13614">
    <property type="entry name" value="AAA_31"/>
    <property type="match status" value="1"/>
</dbReference>
<keyword evidence="14" id="KW-0829">Tyrosine-protein kinase</keyword>
<keyword evidence="12 16" id="KW-1133">Transmembrane helix</keyword>
<dbReference type="InterPro" id="IPR032807">
    <property type="entry name" value="GNVR"/>
</dbReference>
<name>A0A6M0CN01_9FLAO</name>
<comment type="catalytic activity">
    <reaction evidence="15">
        <text>L-tyrosyl-[protein] + ATP = O-phospho-L-tyrosyl-[protein] + ADP + H(+)</text>
        <dbReference type="Rhea" id="RHEA:10596"/>
        <dbReference type="Rhea" id="RHEA-COMP:10136"/>
        <dbReference type="Rhea" id="RHEA-COMP:20101"/>
        <dbReference type="ChEBI" id="CHEBI:15378"/>
        <dbReference type="ChEBI" id="CHEBI:30616"/>
        <dbReference type="ChEBI" id="CHEBI:46858"/>
        <dbReference type="ChEBI" id="CHEBI:61978"/>
        <dbReference type="ChEBI" id="CHEBI:456216"/>
        <dbReference type="EC" id="2.7.10.2"/>
    </reaction>
</comment>
<dbReference type="GO" id="GO:0005886">
    <property type="term" value="C:plasma membrane"/>
    <property type="evidence" value="ECO:0007669"/>
    <property type="project" value="UniProtKB-SubCell"/>
</dbReference>
<dbReference type="Proteomes" id="UP000474296">
    <property type="component" value="Unassembled WGS sequence"/>
</dbReference>
<dbReference type="EMBL" id="JAABOQ010000002">
    <property type="protein sequence ID" value="NER16867.1"/>
    <property type="molecule type" value="Genomic_DNA"/>
</dbReference>
<evidence type="ECO:0000256" key="1">
    <source>
        <dbReference type="ARBA" id="ARBA00004429"/>
    </source>
</evidence>
<evidence type="ECO:0000256" key="9">
    <source>
        <dbReference type="ARBA" id="ARBA00022741"/>
    </source>
</evidence>
<evidence type="ECO:0000256" key="7">
    <source>
        <dbReference type="ARBA" id="ARBA00022679"/>
    </source>
</evidence>
<keyword evidence="11" id="KW-0067">ATP-binding</keyword>
<comment type="subcellular location">
    <subcellularLocation>
        <location evidence="1">Cell inner membrane</location>
        <topology evidence="1">Multi-pass membrane protein</topology>
    </subcellularLocation>
</comment>
<evidence type="ECO:0000259" key="17">
    <source>
        <dbReference type="Pfam" id="PF02706"/>
    </source>
</evidence>
<keyword evidence="5" id="KW-1003">Cell membrane</keyword>
<evidence type="ECO:0000313" key="21">
    <source>
        <dbReference type="Proteomes" id="UP000474296"/>
    </source>
</evidence>
<evidence type="ECO:0000256" key="2">
    <source>
        <dbReference type="ARBA" id="ARBA00007316"/>
    </source>
</evidence>
<dbReference type="EC" id="2.7.10.2" evidence="4"/>
<gene>
    <name evidence="20" type="ORF">GWK10_06575</name>
</gene>
<evidence type="ECO:0000256" key="8">
    <source>
        <dbReference type="ARBA" id="ARBA00022692"/>
    </source>
</evidence>
<dbReference type="InterPro" id="IPR025669">
    <property type="entry name" value="AAA_dom"/>
</dbReference>
<comment type="caution">
    <text evidence="20">The sequence shown here is derived from an EMBL/GenBank/DDBJ whole genome shotgun (WGS) entry which is preliminary data.</text>
</comment>
<dbReference type="InterPro" id="IPR005702">
    <property type="entry name" value="Wzc-like_C"/>
</dbReference>
<evidence type="ECO:0000256" key="12">
    <source>
        <dbReference type="ARBA" id="ARBA00022989"/>
    </source>
</evidence>
<dbReference type="Gene3D" id="3.40.50.300">
    <property type="entry name" value="P-loop containing nucleotide triphosphate hydrolases"/>
    <property type="match status" value="1"/>
</dbReference>
<comment type="similarity">
    <text evidence="3">Belongs to the etk/wzc family.</text>
</comment>
<accession>A0A6M0CN01</accession>
<evidence type="ECO:0000256" key="15">
    <source>
        <dbReference type="ARBA" id="ARBA00051245"/>
    </source>
</evidence>
<keyword evidence="9" id="KW-0547">Nucleotide-binding</keyword>
<dbReference type="SUPFAM" id="SSF52540">
    <property type="entry name" value="P-loop containing nucleoside triphosphate hydrolases"/>
    <property type="match status" value="1"/>
</dbReference>
<evidence type="ECO:0000256" key="16">
    <source>
        <dbReference type="SAM" id="Phobius"/>
    </source>
</evidence>
<reference evidence="20 21" key="1">
    <citation type="submission" date="2020-01" db="EMBL/GenBank/DDBJ databases">
        <title>Spongiivirga citrea KCTC 32990T.</title>
        <authorList>
            <person name="Wang G."/>
        </authorList>
    </citation>
    <scope>NUCLEOTIDE SEQUENCE [LARGE SCALE GENOMIC DNA]</scope>
    <source>
        <strain evidence="20 21">KCTC 32990</strain>
    </source>
</reference>
<dbReference type="CDD" id="cd05387">
    <property type="entry name" value="BY-kinase"/>
    <property type="match status" value="1"/>
</dbReference>
<dbReference type="AlphaFoldDB" id="A0A6M0CN01"/>
<dbReference type="Pfam" id="PF02706">
    <property type="entry name" value="Wzz"/>
    <property type="match status" value="1"/>
</dbReference>
<evidence type="ECO:0000256" key="3">
    <source>
        <dbReference type="ARBA" id="ARBA00008883"/>
    </source>
</evidence>
<proteinExistence type="inferred from homology"/>
<keyword evidence="21" id="KW-1185">Reference proteome</keyword>
<dbReference type="InterPro" id="IPR050445">
    <property type="entry name" value="Bact_polysacc_biosynth/exp"/>
</dbReference>
<evidence type="ECO:0000313" key="20">
    <source>
        <dbReference type="EMBL" id="NER16867.1"/>
    </source>
</evidence>
<feature type="domain" description="Tyrosine-protein kinase G-rich" evidence="19">
    <location>
        <begin position="446"/>
        <end position="521"/>
    </location>
</feature>
<sequence>MHPFQEQVGDNQRSLLKGGFDLRKELAKYSRHWYWFLITIIVFVLAAFLYLRYTVPQYMVNATVMLIDETDSSGPDLAALGDLGLVPSNQNKIESEIVRFKSRTLMENVVKDLGINVSYYSLGRISYQENYKTPPVKVNFLVNDSIIEQSSASFIIEIKSPSTFNLKNENEESIGTYSFGESIEMGFSDMIITPSSKNMGRHVGSITLVRLSPLASVSRKYRKLLTVVSNKTNANVIRISLVDPVKEKATDIVNSLIKHYNRSLVEDKNQVSINTMKFITERLEIVYEDLSQVDRDAVTFKASNQLTDISSEVSMFLNADTSNELQIKELTTQQRLINYMIRSVNTQGENYEPLSAGLGSSDPAITQIVSNYNTIAAQRKSILKSSTVRNPTVINLTQQLDNLKNSLSQSLATLSKTISIQLSTLRDQNAILDSKLTSVPGQESELRDLERRQGTKEQIYLFLLQKREEAAIALAVTKPNSKVIDPAVAEFASLVSPNKKTILGAALFLGFVLPFGVIYMKDLLDTKIHFKEDVESRLTAPVVGDIPKMRRRDKVLVSKKDRSGFAESFRILRTNLDFLLAGTGDKGKTIFVTSSVSGEGKTLVSVNVASTLAMTGKKVILVGTDMRNPKLHDFISIPEKELTNGLSNYITKKEIRPQDVILKYEENNWFDVISAGAIPPNPAELLMQDKVKDLFAYLKENYDYIVVDSAPVSLVTDTMLIAPMADLSIYIVRADYTDVKLLNNVENIYRDKRLPNMAILLNAVDKRIGYYGSYGDRYYGTEINGGKKKFSLNPMTWFKRAS</sequence>
<feature type="domain" description="AAA" evidence="18">
    <location>
        <begin position="588"/>
        <end position="729"/>
    </location>
</feature>
<evidence type="ECO:0000256" key="14">
    <source>
        <dbReference type="ARBA" id="ARBA00023137"/>
    </source>
</evidence>
<feature type="transmembrane region" description="Helical" evidence="16">
    <location>
        <begin position="33"/>
        <end position="51"/>
    </location>
</feature>
<dbReference type="Pfam" id="PF13807">
    <property type="entry name" value="GNVR"/>
    <property type="match status" value="1"/>
</dbReference>
<evidence type="ECO:0000256" key="5">
    <source>
        <dbReference type="ARBA" id="ARBA00022475"/>
    </source>
</evidence>
<evidence type="ECO:0000256" key="6">
    <source>
        <dbReference type="ARBA" id="ARBA00022519"/>
    </source>
</evidence>
<keyword evidence="7 20" id="KW-0808">Transferase</keyword>
<dbReference type="InterPro" id="IPR027417">
    <property type="entry name" value="P-loop_NTPase"/>
</dbReference>
<keyword evidence="13 16" id="KW-0472">Membrane</keyword>
<evidence type="ECO:0000256" key="4">
    <source>
        <dbReference type="ARBA" id="ARBA00011903"/>
    </source>
</evidence>
<dbReference type="GO" id="GO:0004715">
    <property type="term" value="F:non-membrane spanning protein tyrosine kinase activity"/>
    <property type="evidence" value="ECO:0007669"/>
    <property type="project" value="UniProtKB-EC"/>
</dbReference>
<keyword evidence="10 20" id="KW-0418">Kinase</keyword>
<evidence type="ECO:0000256" key="11">
    <source>
        <dbReference type="ARBA" id="ARBA00022840"/>
    </source>
</evidence>
<evidence type="ECO:0000256" key="10">
    <source>
        <dbReference type="ARBA" id="ARBA00022777"/>
    </source>
</evidence>
<dbReference type="GO" id="GO:0005524">
    <property type="term" value="F:ATP binding"/>
    <property type="evidence" value="ECO:0007669"/>
    <property type="project" value="UniProtKB-KW"/>
</dbReference>
<protein>
    <recommendedName>
        <fullName evidence="4">non-specific protein-tyrosine kinase</fullName>
        <ecNumber evidence="4">2.7.10.2</ecNumber>
    </recommendedName>
</protein>
<evidence type="ECO:0000259" key="18">
    <source>
        <dbReference type="Pfam" id="PF13614"/>
    </source>
</evidence>
<evidence type="ECO:0000259" key="19">
    <source>
        <dbReference type="Pfam" id="PF13807"/>
    </source>
</evidence>
<feature type="domain" description="Polysaccharide chain length determinant N-terminal" evidence="17">
    <location>
        <begin position="20"/>
        <end position="113"/>
    </location>
</feature>
<comment type="similarity">
    <text evidence="2">Belongs to the CpsD/CapB family.</text>
</comment>
<dbReference type="PANTHER" id="PTHR32309">
    <property type="entry name" value="TYROSINE-PROTEIN KINASE"/>
    <property type="match status" value="1"/>
</dbReference>
<evidence type="ECO:0000256" key="13">
    <source>
        <dbReference type="ARBA" id="ARBA00023136"/>
    </source>
</evidence>
<dbReference type="PANTHER" id="PTHR32309:SF13">
    <property type="entry name" value="FERRIC ENTEROBACTIN TRANSPORT PROTEIN FEPE"/>
    <property type="match status" value="1"/>
</dbReference>
<keyword evidence="6" id="KW-0997">Cell inner membrane</keyword>
<organism evidence="20 21">
    <name type="scientific">Spongiivirga citrea</name>
    <dbReference type="NCBI Taxonomy" id="1481457"/>
    <lineage>
        <taxon>Bacteria</taxon>
        <taxon>Pseudomonadati</taxon>
        <taxon>Bacteroidota</taxon>
        <taxon>Flavobacteriia</taxon>
        <taxon>Flavobacteriales</taxon>
        <taxon>Flavobacteriaceae</taxon>
        <taxon>Spongiivirga</taxon>
    </lineage>
</organism>
<dbReference type="RefSeq" id="WP_164030463.1">
    <property type="nucleotide sequence ID" value="NZ_JAABOQ010000002.1"/>
</dbReference>
<dbReference type="InterPro" id="IPR003856">
    <property type="entry name" value="LPS_length_determ_N"/>
</dbReference>